<sequence>LSNEAYNKYCNRRFFYDNEVKIILKEKPSILSKFYSHGALDHIIISVLKQVENELGIHIGSGVTANNNNNSTAVNILQTPVGVVAATAGNENGSLLLPSSSPLKKLQVITLAKPTDSTSTPPHPNLPRYSIQSNDGLLRPIQKNISTKIDIDKHVDSDYILLVPLQIDLMLTVFIYKILTREQYFENCQTYLSTYHNRRDHVACWVTHMTINSSTHSLYDFCINQTITYINYEYNSVLCIQYVFKLINIIDTITNVIAWHQAIVFIITKGVIISYWWQRKLRSSNYWSTLSTFQRKMILFSLLHPILSLYILFCIILMPMYFYKFESRRIDLTHHLLFASVKFIFASIAHIHLYTMLKWYKLYKRGKNGVSMVTREDEERIETND</sequence>
<protein>
    <submittedName>
        <fullName evidence="2">Uncharacterized protein</fullName>
    </submittedName>
</protein>
<evidence type="ECO:0000256" key="1">
    <source>
        <dbReference type="SAM" id="Phobius"/>
    </source>
</evidence>
<feature type="transmembrane region" description="Helical" evidence="1">
    <location>
        <begin position="335"/>
        <end position="357"/>
    </location>
</feature>
<feature type="transmembrane region" description="Helical" evidence="1">
    <location>
        <begin position="298"/>
        <end position="323"/>
    </location>
</feature>
<dbReference type="EMBL" id="CAJOBA010041618">
    <property type="protein sequence ID" value="CAF4117408.1"/>
    <property type="molecule type" value="Genomic_DNA"/>
</dbReference>
<keyword evidence="1" id="KW-0812">Transmembrane</keyword>
<accession>A0A8S2QNY6</accession>
<organism evidence="2 3">
    <name type="scientific">Didymodactylos carnosus</name>
    <dbReference type="NCBI Taxonomy" id="1234261"/>
    <lineage>
        <taxon>Eukaryota</taxon>
        <taxon>Metazoa</taxon>
        <taxon>Spiralia</taxon>
        <taxon>Gnathifera</taxon>
        <taxon>Rotifera</taxon>
        <taxon>Eurotatoria</taxon>
        <taxon>Bdelloidea</taxon>
        <taxon>Philodinida</taxon>
        <taxon>Philodinidae</taxon>
        <taxon>Didymodactylos</taxon>
    </lineage>
</organism>
<evidence type="ECO:0000313" key="3">
    <source>
        <dbReference type="Proteomes" id="UP000682733"/>
    </source>
</evidence>
<feature type="non-terminal residue" evidence="2">
    <location>
        <position position="1"/>
    </location>
</feature>
<reference evidence="2" key="1">
    <citation type="submission" date="2021-02" db="EMBL/GenBank/DDBJ databases">
        <authorList>
            <person name="Nowell W R."/>
        </authorList>
    </citation>
    <scope>NUCLEOTIDE SEQUENCE</scope>
</reference>
<dbReference type="AlphaFoldDB" id="A0A8S2QNY6"/>
<comment type="caution">
    <text evidence="2">The sequence shown here is derived from an EMBL/GenBank/DDBJ whole genome shotgun (WGS) entry which is preliminary data.</text>
</comment>
<keyword evidence="1" id="KW-1133">Transmembrane helix</keyword>
<dbReference type="Proteomes" id="UP000682733">
    <property type="component" value="Unassembled WGS sequence"/>
</dbReference>
<gene>
    <name evidence="2" type="ORF">TMI583_LOCUS29687</name>
</gene>
<proteinExistence type="predicted"/>
<feature type="transmembrane region" description="Helical" evidence="1">
    <location>
        <begin position="257"/>
        <end position="277"/>
    </location>
</feature>
<evidence type="ECO:0000313" key="2">
    <source>
        <dbReference type="EMBL" id="CAF4117408.1"/>
    </source>
</evidence>
<name>A0A8S2QNY6_9BILA</name>
<keyword evidence="1" id="KW-0472">Membrane</keyword>